<organism evidence="2">
    <name type="scientific">Brugia malayi</name>
    <name type="common">Filarial nematode worm</name>
    <dbReference type="NCBI Taxonomy" id="6279"/>
    <lineage>
        <taxon>Eukaryota</taxon>
        <taxon>Metazoa</taxon>
        <taxon>Ecdysozoa</taxon>
        <taxon>Nematoda</taxon>
        <taxon>Chromadorea</taxon>
        <taxon>Rhabditida</taxon>
        <taxon>Spirurina</taxon>
        <taxon>Spiruromorpha</taxon>
        <taxon>Filarioidea</taxon>
        <taxon>Onchocercidae</taxon>
        <taxon>Brugia</taxon>
    </lineage>
</organism>
<evidence type="ECO:0000313" key="2">
    <source>
        <dbReference type="EMBL" id="CDQ07450.1"/>
    </source>
</evidence>
<accession>A0A1I9G9P4</accession>
<reference evidence="2" key="1">
    <citation type="journal article" date="2007" name="Science">
        <title>Draft genome of the filarial nematode parasite Brugia malayi.</title>
        <authorList>
            <person name="Ghedin E."/>
            <person name="Wang S."/>
            <person name="Spiro D."/>
            <person name="Caler E."/>
            <person name="Zhao Q."/>
            <person name="Crabtree J."/>
            <person name="Allen J.E."/>
            <person name="Delcher A.L."/>
            <person name="Guiliano D.B."/>
            <person name="Miranda-Saavedra D."/>
            <person name="Angiuoli S.V."/>
            <person name="Creasy T."/>
            <person name="Amedeo P."/>
            <person name="Haas B."/>
            <person name="El-Sayed N.M."/>
            <person name="Wortman J.R."/>
            <person name="Feldblyum T."/>
            <person name="Tallon L."/>
            <person name="Schatz M."/>
            <person name="Shumway M."/>
            <person name="Koo H."/>
            <person name="Salzberg S.L."/>
            <person name="Schobel S."/>
            <person name="Pertea M."/>
            <person name="Pop M."/>
            <person name="White O."/>
            <person name="Barton G.J."/>
            <person name="Carlow C.K."/>
            <person name="Crawford M.J."/>
            <person name="Daub J."/>
            <person name="Dimmic M.W."/>
            <person name="Estes C.F."/>
            <person name="Foster J.M."/>
            <person name="Ganatra M."/>
            <person name="Gregory W.F."/>
            <person name="Johnson N.M."/>
            <person name="Jin J."/>
            <person name="Komuniecki R."/>
            <person name="Korf I."/>
            <person name="Kumar S."/>
            <person name="Laney S."/>
            <person name="Li B.W."/>
            <person name="Li W."/>
            <person name="Lindblom T.H."/>
            <person name="Lustigman S."/>
            <person name="Ma D."/>
            <person name="Maina C.V."/>
            <person name="Martin D.M."/>
            <person name="McCarter J.P."/>
            <person name="McReynolds L."/>
            <person name="Mitreva M."/>
            <person name="Nutman T.B."/>
            <person name="Parkinson J."/>
            <person name="Peregrin-Alvarez J.M."/>
            <person name="Poole C."/>
            <person name="Ren Q."/>
            <person name="Saunders L."/>
            <person name="Sluder A.E."/>
            <person name="Smith K."/>
            <person name="Stanke M."/>
            <person name="Unnasch T.R."/>
            <person name="Ware J."/>
            <person name="Wei A.D."/>
            <person name="Weil G."/>
            <person name="Williams D.J."/>
            <person name="Zhang Y."/>
            <person name="Williams S.A."/>
            <person name="Fraser-Liggett C."/>
            <person name="Slatko B."/>
            <person name="Blaxter M.L."/>
            <person name="Scott A.L."/>
        </authorList>
    </citation>
    <scope>NUCLEOTIDE SEQUENCE</scope>
    <source>
        <strain evidence="2">FR3</strain>
    </source>
</reference>
<name>A0A1I9G9P4_BRUMA</name>
<dbReference type="EMBL" id="LN860194">
    <property type="protein sequence ID" value="CDQ07450.1"/>
    <property type="molecule type" value="Genomic_DNA"/>
</dbReference>
<feature type="region of interest" description="Disordered" evidence="1">
    <location>
        <begin position="1"/>
        <end position="20"/>
    </location>
</feature>
<gene>
    <name evidence="2" type="primary">Bm11734</name>
    <name evidence="2" type="ORF">BM_Bm11734</name>
</gene>
<feature type="region of interest" description="Disordered" evidence="1">
    <location>
        <begin position="44"/>
        <end position="71"/>
    </location>
</feature>
<dbReference type="AlphaFoldDB" id="A0A1I9G9P4"/>
<protein>
    <submittedName>
        <fullName evidence="2">Bm11734</fullName>
    </submittedName>
</protein>
<evidence type="ECO:0000256" key="1">
    <source>
        <dbReference type="SAM" id="MobiDB-lite"/>
    </source>
</evidence>
<reference evidence="2" key="2">
    <citation type="submission" date="2012-12" db="EMBL/GenBank/DDBJ databases">
        <authorList>
            <consortium name="WormBase Consortium"/>
            <person name="Ghedin E."/>
            <person name="Paulini M."/>
        </authorList>
    </citation>
    <scope>NUCLEOTIDE SEQUENCE</scope>
    <source>
        <strain evidence="2">FR3</strain>
    </source>
</reference>
<proteinExistence type="predicted"/>
<sequence length="81" mass="8646">MRGPSAQYDGNVAGETKKERNTSLAYLRAERTSLLLSWDTVLGAGERGSPKSKEHTGQPASALAHAHRSAPKAKLLGFPCL</sequence>